<dbReference type="Proteomes" id="UP000197092">
    <property type="component" value="Chromosome 1"/>
</dbReference>
<sequence length="247" mass="26575">MSKLYLVTGASSGIGLSICKQLLALGHRVIGIARTEKNGLQKLRAEYPDSFEFLCRDLSTELDELCHLPVTLAKKYGKFSGFVHAAGVLSIMPNRFNSHDKMLDVFNLNLFSGLALSRGIADRRVRCDSGLSIVFIASIAANVGATGTVNYGASKAALIGATKSLARELASQNVRVNTVSPGLIKTDLTQDNNDGCFFQRMQEIYPLGIGKPEYIADAVEFLLSSKAKWITGTDLVVDGGITLGINE</sequence>
<dbReference type="AlphaFoldDB" id="A0AAN1FEM8"/>
<evidence type="ECO:0000313" key="4">
    <source>
        <dbReference type="Proteomes" id="UP000197092"/>
    </source>
</evidence>
<dbReference type="KEGG" id="vsh:BSZ05_05065"/>
<accession>A0AAN1FEM8</accession>
<dbReference type="InterPro" id="IPR036291">
    <property type="entry name" value="NAD(P)-bd_dom_sf"/>
</dbReference>
<organism evidence="3 4">
    <name type="scientific">Vibrio mediterranei</name>
    <dbReference type="NCBI Taxonomy" id="689"/>
    <lineage>
        <taxon>Bacteria</taxon>
        <taxon>Pseudomonadati</taxon>
        <taxon>Pseudomonadota</taxon>
        <taxon>Gammaproteobacteria</taxon>
        <taxon>Vibrionales</taxon>
        <taxon>Vibrionaceae</taxon>
        <taxon>Vibrio</taxon>
    </lineage>
</organism>
<dbReference type="CDD" id="cd05233">
    <property type="entry name" value="SDR_c"/>
    <property type="match status" value="1"/>
</dbReference>
<evidence type="ECO:0000256" key="2">
    <source>
        <dbReference type="ARBA" id="ARBA00023002"/>
    </source>
</evidence>
<dbReference type="PANTHER" id="PTHR43639:SF1">
    <property type="entry name" value="SHORT-CHAIN DEHYDROGENASE_REDUCTASE FAMILY PROTEIN"/>
    <property type="match status" value="1"/>
</dbReference>
<dbReference type="PRINTS" id="PR00081">
    <property type="entry name" value="GDHRDH"/>
</dbReference>
<dbReference type="GO" id="GO:0016491">
    <property type="term" value="F:oxidoreductase activity"/>
    <property type="evidence" value="ECO:0007669"/>
    <property type="project" value="UniProtKB-KW"/>
</dbReference>
<comment type="similarity">
    <text evidence="1">Belongs to the short-chain dehydrogenases/reductases (SDR) family.</text>
</comment>
<dbReference type="RefSeq" id="WP_088876341.1">
    <property type="nucleotide sequence ID" value="NZ_CP018308.1"/>
</dbReference>
<evidence type="ECO:0000313" key="3">
    <source>
        <dbReference type="EMBL" id="ASI89226.1"/>
    </source>
</evidence>
<dbReference type="Gene3D" id="3.40.50.720">
    <property type="entry name" value="NAD(P)-binding Rossmann-like Domain"/>
    <property type="match status" value="1"/>
</dbReference>
<keyword evidence="2" id="KW-0560">Oxidoreductase</keyword>
<dbReference type="PANTHER" id="PTHR43639">
    <property type="entry name" value="OXIDOREDUCTASE, SHORT-CHAIN DEHYDROGENASE/REDUCTASE FAMILY (AFU_ORTHOLOGUE AFUA_5G02870)"/>
    <property type="match status" value="1"/>
</dbReference>
<gene>
    <name evidence="3" type="ORF">BSZ05_05065</name>
</gene>
<dbReference type="InterPro" id="IPR002347">
    <property type="entry name" value="SDR_fam"/>
</dbReference>
<reference evidence="4" key="1">
    <citation type="submission" date="2016-12" db="EMBL/GenBank/DDBJ databases">
        <title>Comparative genomic analysis reveals the diversity, evolution, and environmental adaptation strategies of the genus Vibrio.</title>
        <authorList>
            <person name="Lin H."/>
            <person name="Wang X."/>
            <person name="Zhang X.-H."/>
        </authorList>
    </citation>
    <scope>NUCLEOTIDE SEQUENCE [LARGE SCALE GENOMIC DNA]</scope>
    <source>
        <strain evidence="4">QT6D1</strain>
    </source>
</reference>
<dbReference type="EMBL" id="CP018308">
    <property type="protein sequence ID" value="ASI89226.1"/>
    <property type="molecule type" value="Genomic_DNA"/>
</dbReference>
<dbReference type="Pfam" id="PF13561">
    <property type="entry name" value="adh_short_C2"/>
    <property type="match status" value="1"/>
</dbReference>
<evidence type="ECO:0000256" key="1">
    <source>
        <dbReference type="ARBA" id="ARBA00006484"/>
    </source>
</evidence>
<protein>
    <submittedName>
        <fullName evidence="3">3-oxoacyl-ACP reductase</fullName>
    </submittedName>
</protein>
<dbReference type="PRINTS" id="PR00080">
    <property type="entry name" value="SDRFAMILY"/>
</dbReference>
<proteinExistence type="inferred from homology"/>
<name>A0AAN1FEM8_9VIBR</name>
<dbReference type="SUPFAM" id="SSF51735">
    <property type="entry name" value="NAD(P)-binding Rossmann-fold domains"/>
    <property type="match status" value="1"/>
</dbReference>